<dbReference type="AlphaFoldDB" id="A0A0R3NAB7"/>
<feature type="domain" description="SnoaL-like" evidence="1">
    <location>
        <begin position="10"/>
        <end position="117"/>
    </location>
</feature>
<dbReference type="InterPro" id="IPR032710">
    <property type="entry name" value="NTF2-like_dom_sf"/>
</dbReference>
<organism evidence="2 3">
    <name type="scientific">Bradyrhizobium lablabi</name>
    <dbReference type="NCBI Taxonomy" id="722472"/>
    <lineage>
        <taxon>Bacteria</taxon>
        <taxon>Pseudomonadati</taxon>
        <taxon>Pseudomonadota</taxon>
        <taxon>Alphaproteobacteria</taxon>
        <taxon>Hyphomicrobiales</taxon>
        <taxon>Nitrobacteraceae</taxon>
        <taxon>Bradyrhizobium</taxon>
    </lineage>
</organism>
<dbReference type="OrthoDB" id="6657864at2"/>
<comment type="caution">
    <text evidence="2">The sequence shown here is derived from an EMBL/GenBank/DDBJ whole genome shotgun (WGS) entry which is preliminary data.</text>
</comment>
<dbReference type="EMBL" id="LLYB01000043">
    <property type="protein sequence ID" value="KRR26720.1"/>
    <property type="molecule type" value="Genomic_DNA"/>
</dbReference>
<keyword evidence="2" id="KW-0413">Isomerase</keyword>
<dbReference type="Proteomes" id="UP000051660">
    <property type="component" value="Unassembled WGS sequence"/>
</dbReference>
<dbReference type="RefSeq" id="WP_057856807.1">
    <property type="nucleotide sequence ID" value="NZ_LLYB01000043.1"/>
</dbReference>
<dbReference type="InterPro" id="IPR037401">
    <property type="entry name" value="SnoaL-like"/>
</dbReference>
<dbReference type="Pfam" id="PF12680">
    <property type="entry name" value="SnoaL_2"/>
    <property type="match status" value="1"/>
</dbReference>
<dbReference type="GO" id="GO:0016853">
    <property type="term" value="F:isomerase activity"/>
    <property type="evidence" value="ECO:0007669"/>
    <property type="project" value="UniProtKB-KW"/>
</dbReference>
<name>A0A0R3NAB7_9BRAD</name>
<evidence type="ECO:0000313" key="2">
    <source>
        <dbReference type="EMBL" id="KRR26720.1"/>
    </source>
</evidence>
<gene>
    <name evidence="2" type="ORF">CQ14_20205</name>
</gene>
<protein>
    <submittedName>
        <fullName evidence="2">Ketosteroid isomerase</fullName>
    </submittedName>
</protein>
<proteinExistence type="predicted"/>
<evidence type="ECO:0000313" key="3">
    <source>
        <dbReference type="Proteomes" id="UP000051660"/>
    </source>
</evidence>
<sequence>MSAAANKKLVQQVYADSANRSGTTFLDNLAEDVTWVVTGQYSWSGEFRGREAINNGLMGHLRSLLAAARPRTLAFNFIAEGDYVVVEARGDNVAKSGERYDNQYCMVWRIEDGKIKEIKEYCDSALVERVLGPFPAERKFAATV</sequence>
<evidence type="ECO:0000259" key="1">
    <source>
        <dbReference type="Pfam" id="PF12680"/>
    </source>
</evidence>
<accession>A0A0R3NAB7</accession>
<dbReference type="SUPFAM" id="SSF54427">
    <property type="entry name" value="NTF2-like"/>
    <property type="match status" value="1"/>
</dbReference>
<dbReference type="PANTHER" id="PTHR41252">
    <property type="entry name" value="BLR2505 PROTEIN"/>
    <property type="match status" value="1"/>
</dbReference>
<dbReference type="STRING" id="722472.SAMN05444321_4072"/>
<dbReference type="Gene3D" id="3.10.450.50">
    <property type="match status" value="1"/>
</dbReference>
<dbReference type="PANTHER" id="PTHR41252:SF1">
    <property type="entry name" value="BLR2505 PROTEIN"/>
    <property type="match status" value="1"/>
</dbReference>
<reference evidence="2 3" key="1">
    <citation type="submission" date="2014-03" db="EMBL/GenBank/DDBJ databases">
        <title>Bradyrhizobium valentinum sp. nov., isolated from effective nodules of Lupinus mariae-josephae, a lupine endemic of basic-lime soils in Eastern Spain.</title>
        <authorList>
            <person name="Duran D."/>
            <person name="Rey L."/>
            <person name="Navarro A."/>
            <person name="Busquets A."/>
            <person name="Imperial J."/>
            <person name="Ruiz-Argueso T."/>
        </authorList>
    </citation>
    <scope>NUCLEOTIDE SEQUENCE [LARGE SCALE GENOMIC DNA]</scope>
    <source>
        <strain evidence="2 3">CCBAU 23086</strain>
    </source>
</reference>